<name>A0A7W8CQ10_9BACL</name>
<proteinExistence type="predicted"/>
<gene>
    <name evidence="1" type="ORF">HNQ44_000780</name>
</gene>
<dbReference type="EMBL" id="JACHHE010000002">
    <property type="protein sequence ID" value="MBB5179356.1"/>
    <property type="molecule type" value="Genomic_DNA"/>
</dbReference>
<dbReference type="Proteomes" id="UP000525923">
    <property type="component" value="Unassembled WGS sequence"/>
</dbReference>
<dbReference type="AlphaFoldDB" id="A0A7W8CQ10"/>
<protein>
    <submittedName>
        <fullName evidence="1">Uncharacterized protein</fullName>
    </submittedName>
</protein>
<evidence type="ECO:0000313" key="2">
    <source>
        <dbReference type="Proteomes" id="UP000525923"/>
    </source>
</evidence>
<keyword evidence="2" id="KW-1185">Reference proteome</keyword>
<dbReference type="RefSeq" id="WP_135501724.1">
    <property type="nucleotide sequence ID" value="NZ_JACHHE010000002.1"/>
</dbReference>
<organism evidence="1 2">
    <name type="scientific">Planococcus koreensis</name>
    <dbReference type="NCBI Taxonomy" id="112331"/>
    <lineage>
        <taxon>Bacteria</taxon>
        <taxon>Bacillati</taxon>
        <taxon>Bacillota</taxon>
        <taxon>Bacilli</taxon>
        <taxon>Bacillales</taxon>
        <taxon>Caryophanaceae</taxon>
        <taxon>Planococcus</taxon>
    </lineage>
</organism>
<evidence type="ECO:0000313" key="1">
    <source>
        <dbReference type="EMBL" id="MBB5179356.1"/>
    </source>
</evidence>
<accession>A0A7W8CQ10</accession>
<dbReference type="OrthoDB" id="2428449at2"/>
<comment type="caution">
    <text evidence="1">The sequence shown here is derived from an EMBL/GenBank/DDBJ whole genome shotgun (WGS) entry which is preliminary data.</text>
</comment>
<sequence length="133" mass="15271">MVETSSQTITVEKAIKFMGTEVEMDTEFWQLKKKRRIKSRKSPGMCVNWSLDLTVSFKLLDDGQKTVNEAEVFLLPEELPIFTRTLIEHPVLLPISYAQQLSMERGMHCIRLTSQEPFEDFAGRLSEALYALG</sequence>
<reference evidence="1 2" key="1">
    <citation type="submission" date="2020-08" db="EMBL/GenBank/DDBJ databases">
        <title>Genomic Encyclopedia of Type Strains, Phase IV (KMG-IV): sequencing the most valuable type-strain genomes for metagenomic binning, comparative biology and taxonomic classification.</title>
        <authorList>
            <person name="Goeker M."/>
        </authorList>
    </citation>
    <scope>NUCLEOTIDE SEQUENCE [LARGE SCALE GENOMIC DNA]</scope>
    <source>
        <strain evidence="1 2">DSM 15895</strain>
    </source>
</reference>